<dbReference type="InterPro" id="IPR012341">
    <property type="entry name" value="6hp_glycosidase-like_sf"/>
</dbReference>
<organism evidence="3 4">
    <name type="scientific">Methanooceanicella nereidis</name>
    <dbReference type="NCBI Taxonomy" id="2052831"/>
    <lineage>
        <taxon>Archaea</taxon>
        <taxon>Methanobacteriati</taxon>
        <taxon>Methanobacteriota</taxon>
        <taxon>Stenosarchaea group</taxon>
        <taxon>Methanomicrobia</taxon>
        <taxon>Methanocellales</taxon>
        <taxon>Methanocellaceae</taxon>
        <taxon>Methanooceanicella</taxon>
    </lineage>
</organism>
<evidence type="ECO:0000313" key="4">
    <source>
        <dbReference type="Proteomes" id="UP001320159"/>
    </source>
</evidence>
<dbReference type="Pfam" id="PF14742">
    <property type="entry name" value="GDE_N_bis"/>
    <property type="match status" value="1"/>
</dbReference>
<name>A0AAP2RE14_9EURY</name>
<evidence type="ECO:0000259" key="2">
    <source>
        <dbReference type="Pfam" id="PF22422"/>
    </source>
</evidence>
<dbReference type="EMBL" id="PGCK01000012">
    <property type="protein sequence ID" value="MCD1295954.1"/>
    <property type="molecule type" value="Genomic_DNA"/>
</dbReference>
<dbReference type="InterPro" id="IPR008928">
    <property type="entry name" value="6-hairpin_glycosidase_sf"/>
</dbReference>
<evidence type="ECO:0000259" key="1">
    <source>
        <dbReference type="Pfam" id="PF14742"/>
    </source>
</evidence>
<dbReference type="Proteomes" id="UP001320159">
    <property type="component" value="Unassembled WGS sequence"/>
</dbReference>
<dbReference type="AlphaFoldDB" id="A0AAP2RE14"/>
<keyword evidence="4" id="KW-1185">Reference proteome</keyword>
<dbReference type="SUPFAM" id="SSF48208">
    <property type="entry name" value="Six-hairpin glycosidases"/>
    <property type="match status" value="1"/>
</dbReference>
<sequence>MVDRSRIHQWHTKSNRIIDALVIRENNLTYVTAQNGDIPITENQGYGLYYRDCRFLSGYILKINGETPTEIQSSDEKGYMSTTMMTNPNFIDLKGVVIGKETISIRRDAIIPGCVQETISIVNFNEFDVHVSLTLEFDSDFDDIFTVRGISEKSGGELYPIKYENGLLHISYHGQDGHMRNTKVMFSPGPEEVDNGVCTFCLVLKPHDEKKILVCISVEDISPGERPGELHIHDVGDELKKIRSSYLATMECCSNIITSNNVFNKVFLRSMADLRMLHMSLEEDRFHSAGVPWYDALFGRDSIISALQILPFESGMAKSTLRLLAAYQGKDICEWKDESPGKILHELRLGEKANLGEIPHTPYYGSIDSTPLFLILLAEYINWTGDIELFHSLKDNVELALKWIDDFTDLDGSGLVSYAVKSKFGLYNQGWKDSNDAILHSDGTLAKSPIALAEVQGYVYRAKQSMADLYESTGSEDIAAGLVKDARKIKSIFNERFWMGDKKFYAQAIDSCGLCDVISSNPGQALWSGIVDTNRAKFIADRLFEPDMFSGWGIRTLSSGEINYNPLGYHVGTVWPHDNSMISMGLCEYGFCEESTALFSSMYEAAGFYPRYRLPELFGGFYREEYDMPIKYPVACSPQAWSSGTIPYMLSASLGLKADAMNNSLTLLKPHLPPWLNYVQIKDLKVGKASTDLEFQRVKDNTLVNVVKRGDMDVYVVY</sequence>
<dbReference type="InterPro" id="IPR032856">
    <property type="entry name" value="GDE_N_bis"/>
</dbReference>
<reference evidence="3 4" key="1">
    <citation type="submission" date="2017-11" db="EMBL/GenBank/DDBJ databases">
        <title>Isolation and Characterization of Family Methanocellaceae Species from Potential Methane Hydrate Area Offshore Southwestern Taiwan.</title>
        <authorList>
            <person name="Zhang W.-L."/>
            <person name="Chen W.-C."/>
            <person name="Lai M.-C."/>
            <person name="Chen S.-C."/>
        </authorList>
    </citation>
    <scope>NUCLEOTIDE SEQUENCE [LARGE SCALE GENOMIC DNA]</scope>
    <source>
        <strain evidence="3 4">CWC-04</strain>
    </source>
</reference>
<dbReference type="GO" id="GO:0005975">
    <property type="term" value="P:carbohydrate metabolic process"/>
    <property type="evidence" value="ECO:0007669"/>
    <property type="project" value="InterPro"/>
</dbReference>
<dbReference type="InterPro" id="IPR054491">
    <property type="entry name" value="MGH1-like_GH"/>
</dbReference>
<accession>A0AAP2RE14</accession>
<comment type="caution">
    <text evidence="3">The sequence shown here is derived from an EMBL/GenBank/DDBJ whole genome shotgun (WGS) entry which is preliminary data.</text>
</comment>
<protein>
    <submittedName>
        <fullName evidence="3">Amylo-alpha-1,6-glucosidase</fullName>
    </submittedName>
</protein>
<proteinExistence type="predicted"/>
<feature type="domain" description="Putative glycogen debranching enzyme N-terminal" evidence="1">
    <location>
        <begin position="23"/>
        <end position="212"/>
    </location>
</feature>
<evidence type="ECO:0000313" key="3">
    <source>
        <dbReference type="EMBL" id="MCD1295954.1"/>
    </source>
</evidence>
<feature type="domain" description="Mannosylglycerate hydrolase MGH1-like glycoside hydrolase" evidence="2">
    <location>
        <begin position="301"/>
        <end position="600"/>
    </location>
</feature>
<dbReference type="RefSeq" id="WP_230742815.1">
    <property type="nucleotide sequence ID" value="NZ_PGCK01000012.1"/>
</dbReference>
<gene>
    <name evidence="3" type="ORF">CUJ83_13205</name>
</gene>
<dbReference type="Gene3D" id="1.50.10.10">
    <property type="match status" value="1"/>
</dbReference>
<dbReference type="Pfam" id="PF22422">
    <property type="entry name" value="MGH1-like_GH"/>
    <property type="match status" value="1"/>
</dbReference>